<feature type="chain" id="PRO_5004607285" description="alpha-amylase" evidence="6">
    <location>
        <begin position="25"/>
        <end position="669"/>
    </location>
</feature>
<dbReference type="SUPFAM" id="SSF49478">
    <property type="entry name" value="Cna protein B-type domain"/>
    <property type="match status" value="2"/>
</dbReference>
<evidence type="ECO:0000256" key="5">
    <source>
        <dbReference type="SAM" id="Phobius"/>
    </source>
</evidence>
<evidence type="ECO:0000313" key="7">
    <source>
        <dbReference type="EMBL" id="EQM86043.1"/>
    </source>
</evidence>
<keyword evidence="5" id="KW-0472">Membrane</keyword>
<reference evidence="7 8" key="1">
    <citation type="journal article" date="2013" name="Genome Announc.">
        <title>Whole-genome sequences of five oyster-associated bacteria show potential for crude oil hydrocarbon degradation.</title>
        <authorList>
            <person name="Chauhan A."/>
            <person name="Green S."/>
            <person name="Pathak A."/>
            <person name="Thomas J."/>
            <person name="Venkatramanan R."/>
        </authorList>
    </citation>
    <scope>NUCLEOTIDE SEQUENCE [LARGE SCALE GENOMIC DNA]</scope>
    <source>
        <strain evidence="7 8">MF109</strain>
    </source>
</reference>
<evidence type="ECO:0000256" key="2">
    <source>
        <dbReference type="ARBA" id="ARBA00012595"/>
    </source>
</evidence>
<keyword evidence="5" id="KW-0812">Transmembrane</keyword>
<dbReference type="Gene3D" id="2.60.40.10">
    <property type="entry name" value="Immunoglobulins"/>
    <property type="match status" value="1"/>
</dbReference>
<dbReference type="GO" id="GO:0005975">
    <property type="term" value="P:carbohydrate metabolic process"/>
    <property type="evidence" value="ECO:0007669"/>
    <property type="project" value="UniProtKB-ARBA"/>
</dbReference>
<dbReference type="Proteomes" id="UP000016033">
    <property type="component" value="Unassembled WGS sequence"/>
</dbReference>
<protein>
    <recommendedName>
        <fullName evidence="2">alpha-amylase</fullName>
        <ecNumber evidence="2">3.2.1.1</ecNumber>
    </recommendedName>
    <alternativeName>
        <fullName evidence="4">1,4-alpha-D-glucan glucanohydrolase</fullName>
    </alternativeName>
</protein>
<evidence type="ECO:0000256" key="1">
    <source>
        <dbReference type="ARBA" id="ARBA00000548"/>
    </source>
</evidence>
<evidence type="ECO:0000313" key="8">
    <source>
        <dbReference type="Proteomes" id="UP000016033"/>
    </source>
</evidence>
<dbReference type="PATRIC" id="fig|1333857.3.peg.220"/>
<dbReference type="Gene3D" id="2.60.40.1120">
    <property type="entry name" value="Carboxypeptidase-like, regulatory domain"/>
    <property type="match status" value="3"/>
</dbReference>
<dbReference type="Pfam" id="PF13620">
    <property type="entry name" value="CarboxypepD_reg"/>
    <property type="match status" value="3"/>
</dbReference>
<accession>T5KQW3</accession>
<gene>
    <name evidence="7" type="ORF">L687_10020</name>
</gene>
<sequence>MLRAVLGGMAAIAIALGGATAVVAAEDPAPTGSMSGTVTADVGGAALAGIQVSAQRDGALGRSDAVTDATGGYTLTGLADGTYLVRFSAPDRSFATEYWNNASDSLGAQRVTVTNGSAATGIDAALAPAPSASITGTVTREDDGTPVSGIAVSVTGPGTAWASGFTDASGTYTLNALPAGSYIVRFQPEGTDLKREYWQNAFDYSQATPVVLAEGEAVSGIDASLVAGGAIAGVVTRADDGAPLANVTVNALDANGEIVAFARTNPAGAYVVGGLPAGSYRVQFGAPAPGLVTEYWENAYSFNAAKVVAVGELQTTAGVNAALDSVGYISGSVTKSADGSRALTAITVADVEDSSHAYFLGVANDGTYQVAVAPGTYRVHFAPYEPGLRAEYWADAYTAGTANPVTVTSGANVVGIDAELDAAALVTGTVSLDSSEGREVIVEAWSGNEIVGTTFADLQTGAYSLALPEGSFILKASANFYNDSTTTAQPQFYDGVATAAQATPVVVTVGAPVSGIDFTLVAVANPEPQPGPALALGAGSIRAGNDITISGTGFTPGATIAFELHSDPIALGTLTADADGALQGTLRIPANVPAGAHTLVALSGTTVISRTALTVTAAAGTGGQAGGAAAAPGAGLATTGLEAPIAIVVIGVVLAMMGGLLVRRRRVES</sequence>
<organism evidence="7 8">
    <name type="scientific">Microbacterium maritypicum MF109</name>
    <dbReference type="NCBI Taxonomy" id="1333857"/>
    <lineage>
        <taxon>Bacteria</taxon>
        <taxon>Bacillati</taxon>
        <taxon>Actinomycetota</taxon>
        <taxon>Actinomycetes</taxon>
        <taxon>Micrococcales</taxon>
        <taxon>Microbacteriaceae</taxon>
        <taxon>Microbacterium</taxon>
    </lineage>
</organism>
<keyword evidence="5" id="KW-1133">Transmembrane helix</keyword>
<evidence type="ECO:0000256" key="3">
    <source>
        <dbReference type="ARBA" id="ARBA00022729"/>
    </source>
</evidence>
<keyword evidence="3 6" id="KW-0732">Signal</keyword>
<dbReference type="PANTHER" id="PTHR23303:SF15">
    <property type="entry name" value="COLOSSIN-A"/>
    <property type="match status" value="1"/>
</dbReference>
<name>T5KQW3_MICMQ</name>
<dbReference type="GO" id="GO:0004556">
    <property type="term" value="F:alpha-amylase activity"/>
    <property type="evidence" value="ECO:0007669"/>
    <property type="project" value="UniProtKB-EC"/>
</dbReference>
<dbReference type="InterPro" id="IPR013784">
    <property type="entry name" value="Carb-bd-like_fold"/>
</dbReference>
<dbReference type="EC" id="3.2.1.1" evidence="2"/>
<comment type="caution">
    <text evidence="7">The sequence shown here is derived from an EMBL/GenBank/DDBJ whole genome shotgun (WGS) entry which is preliminary data.</text>
</comment>
<feature type="signal peptide" evidence="6">
    <location>
        <begin position="1"/>
        <end position="24"/>
    </location>
</feature>
<dbReference type="InterPro" id="IPR051417">
    <property type="entry name" value="SDr/BOS_complex"/>
</dbReference>
<feature type="transmembrane region" description="Helical" evidence="5">
    <location>
        <begin position="643"/>
        <end position="662"/>
    </location>
</feature>
<proteinExistence type="predicted"/>
<dbReference type="InterPro" id="IPR013783">
    <property type="entry name" value="Ig-like_fold"/>
</dbReference>
<dbReference type="SUPFAM" id="SSF49452">
    <property type="entry name" value="Starch-binding domain-like"/>
    <property type="match status" value="1"/>
</dbReference>
<comment type="catalytic activity">
    <reaction evidence="1">
        <text>Endohydrolysis of (1-&gt;4)-alpha-D-glucosidic linkages in polysaccharides containing three or more (1-&gt;4)-alpha-linked D-glucose units.</text>
        <dbReference type="EC" id="3.2.1.1"/>
    </reaction>
</comment>
<evidence type="ECO:0000256" key="4">
    <source>
        <dbReference type="ARBA" id="ARBA00030238"/>
    </source>
</evidence>
<evidence type="ECO:0000256" key="6">
    <source>
        <dbReference type="SAM" id="SignalP"/>
    </source>
</evidence>
<dbReference type="EMBL" id="ATAO01000013">
    <property type="protein sequence ID" value="EQM86043.1"/>
    <property type="molecule type" value="Genomic_DNA"/>
</dbReference>
<dbReference type="PANTHER" id="PTHR23303">
    <property type="entry name" value="CARBOXYPEPTIDASE REGULATORY REGION-CONTAINING"/>
    <property type="match status" value="1"/>
</dbReference>
<dbReference type="AlphaFoldDB" id="T5KQW3"/>
<dbReference type="GO" id="GO:0030246">
    <property type="term" value="F:carbohydrate binding"/>
    <property type="evidence" value="ECO:0007669"/>
    <property type="project" value="InterPro"/>
</dbReference>